<evidence type="ECO:0000256" key="12">
    <source>
        <dbReference type="ARBA" id="ARBA00023033"/>
    </source>
</evidence>
<dbReference type="Gene3D" id="1.10.630.10">
    <property type="entry name" value="Cytochrome P450"/>
    <property type="match status" value="1"/>
</dbReference>
<evidence type="ECO:0000256" key="1">
    <source>
        <dbReference type="ARBA" id="ARBA00001971"/>
    </source>
</evidence>
<dbReference type="InterPro" id="IPR001128">
    <property type="entry name" value="Cyt_P450"/>
</dbReference>
<evidence type="ECO:0000313" key="17">
    <source>
        <dbReference type="Proteomes" id="UP000887013"/>
    </source>
</evidence>
<dbReference type="FunFam" id="1.10.630.10:FF:000238">
    <property type="entry name" value="Cytochrome P450 2A6"/>
    <property type="match status" value="1"/>
</dbReference>
<comment type="cofactor">
    <cofactor evidence="1 14">
        <name>heme</name>
        <dbReference type="ChEBI" id="CHEBI:30413"/>
    </cofactor>
</comment>
<evidence type="ECO:0000256" key="9">
    <source>
        <dbReference type="ARBA" id="ARBA00022848"/>
    </source>
</evidence>
<name>A0A8X6QL61_NEPPI</name>
<keyword evidence="13" id="KW-0472">Membrane</keyword>
<feature type="binding site" description="axial binding residue" evidence="14">
    <location>
        <position position="369"/>
    </location>
    <ligand>
        <name>heme</name>
        <dbReference type="ChEBI" id="CHEBI:30413"/>
    </ligand>
    <ligandPart>
        <name>Fe</name>
        <dbReference type="ChEBI" id="CHEBI:18248"/>
    </ligandPart>
</feature>
<evidence type="ECO:0000256" key="8">
    <source>
        <dbReference type="ARBA" id="ARBA00022824"/>
    </source>
</evidence>
<keyword evidence="7 14" id="KW-0479">Metal-binding</keyword>
<comment type="function">
    <text evidence="2">May be involved in the metabolism of insect hormones and in the breakdown of synthetic insecticides.</text>
</comment>
<dbReference type="GO" id="GO:0004497">
    <property type="term" value="F:monooxygenase activity"/>
    <property type="evidence" value="ECO:0007669"/>
    <property type="project" value="UniProtKB-KW"/>
</dbReference>
<reference evidence="16" key="1">
    <citation type="submission" date="2020-08" db="EMBL/GenBank/DDBJ databases">
        <title>Multicomponent nature underlies the extraordinary mechanical properties of spider dragline silk.</title>
        <authorList>
            <person name="Kono N."/>
            <person name="Nakamura H."/>
            <person name="Mori M."/>
            <person name="Yoshida Y."/>
            <person name="Ohtoshi R."/>
            <person name="Malay A.D."/>
            <person name="Moran D.A.P."/>
            <person name="Tomita M."/>
            <person name="Numata K."/>
            <person name="Arakawa K."/>
        </authorList>
    </citation>
    <scope>NUCLEOTIDE SEQUENCE</scope>
</reference>
<keyword evidence="17" id="KW-1185">Reference proteome</keyword>
<evidence type="ECO:0000256" key="5">
    <source>
        <dbReference type="ARBA" id="ARBA00010617"/>
    </source>
</evidence>
<dbReference type="InterPro" id="IPR017972">
    <property type="entry name" value="Cyt_P450_CS"/>
</dbReference>
<keyword evidence="12 15" id="KW-0503">Monooxygenase</keyword>
<keyword evidence="11 14" id="KW-0408">Iron</keyword>
<evidence type="ECO:0000256" key="2">
    <source>
        <dbReference type="ARBA" id="ARBA00003690"/>
    </source>
</evidence>
<dbReference type="PRINTS" id="PR00463">
    <property type="entry name" value="EP450I"/>
</dbReference>
<proteinExistence type="inferred from homology"/>
<evidence type="ECO:0000256" key="15">
    <source>
        <dbReference type="RuleBase" id="RU000461"/>
    </source>
</evidence>
<evidence type="ECO:0000256" key="7">
    <source>
        <dbReference type="ARBA" id="ARBA00022723"/>
    </source>
</evidence>
<dbReference type="InterPro" id="IPR002401">
    <property type="entry name" value="Cyt_P450_E_grp-I"/>
</dbReference>
<dbReference type="PROSITE" id="PS00086">
    <property type="entry name" value="CYTOCHROME_P450"/>
    <property type="match status" value="1"/>
</dbReference>
<evidence type="ECO:0000256" key="13">
    <source>
        <dbReference type="ARBA" id="ARBA00023136"/>
    </source>
</evidence>
<dbReference type="GO" id="GO:0005506">
    <property type="term" value="F:iron ion binding"/>
    <property type="evidence" value="ECO:0007669"/>
    <property type="project" value="InterPro"/>
</dbReference>
<dbReference type="GO" id="GO:0005789">
    <property type="term" value="C:endoplasmic reticulum membrane"/>
    <property type="evidence" value="ECO:0007669"/>
    <property type="project" value="UniProtKB-SubCell"/>
</dbReference>
<dbReference type="GO" id="GO:0016705">
    <property type="term" value="F:oxidoreductase activity, acting on paired donors, with incorporation or reduction of molecular oxygen"/>
    <property type="evidence" value="ECO:0007669"/>
    <property type="project" value="InterPro"/>
</dbReference>
<gene>
    <name evidence="16" type="primary">CYP2J2</name>
    <name evidence="16" type="ORF">NPIL_29621</name>
</gene>
<dbReference type="PANTHER" id="PTHR24300">
    <property type="entry name" value="CYTOCHROME P450 508A4-RELATED"/>
    <property type="match status" value="1"/>
</dbReference>
<dbReference type="AlphaFoldDB" id="A0A8X6QL61"/>
<dbReference type="PANTHER" id="PTHR24300:SF417">
    <property type="entry name" value="CYTOCHROME P450 508B1-RELATED"/>
    <property type="match status" value="1"/>
</dbReference>
<keyword evidence="6 14" id="KW-0349">Heme</keyword>
<comment type="subcellular location">
    <subcellularLocation>
        <location evidence="4">Endoplasmic reticulum membrane</location>
        <topology evidence="4">Peripheral membrane protein</topology>
    </subcellularLocation>
    <subcellularLocation>
        <location evidence="3">Microsome membrane</location>
        <topology evidence="3">Peripheral membrane protein</topology>
    </subcellularLocation>
</comment>
<protein>
    <submittedName>
        <fullName evidence="16">Cytochrome P450 2J2</fullName>
    </submittedName>
</protein>
<sequence length="423" mass="48790">MGSQLVVVLNDSSSIREAFSKSEFNGRPPNNCFCVFGIKSPFFMGDFNMWQEHRLFTLQSLKNLGFEKSKIEEEIQDEVSNFCDILKSYQGLPLDFLAVLHPSLSNIICALLFGKRYEYVDPERKALDKDLQAICKIIGQTAAHIFFPWIRYIPLMLKWLNYDEGCQMYKHIEQIFNKQIEEHKSTLNPSSVRDYIDSYLIEMEARQKKDPNTTFTNKALTGIVGDLFGAGSETGHTAISWCMYTIAAYPDVQKEIQDEILNVLGMDRKPEFSDQKLMPFTHAFILEVMRWKSTVPLNILRYTLANTSVAGYDIPQGTTIMANLWAVHHDPRNWEDPDTFKPERFLSPDRKSVVKSPHYMPFSVGKRACPGENLAYKEMFLYIVAILQKFDVRFPDGFVPNFQGAITITYKPKPFEIRFIPRS</sequence>
<dbReference type="EMBL" id="BMAW01128305">
    <property type="protein sequence ID" value="GFU24898.1"/>
    <property type="molecule type" value="Genomic_DNA"/>
</dbReference>
<evidence type="ECO:0000256" key="3">
    <source>
        <dbReference type="ARBA" id="ARBA00004174"/>
    </source>
</evidence>
<dbReference type="Proteomes" id="UP000887013">
    <property type="component" value="Unassembled WGS sequence"/>
</dbReference>
<evidence type="ECO:0000256" key="14">
    <source>
        <dbReference type="PIRSR" id="PIRSR602401-1"/>
    </source>
</evidence>
<evidence type="ECO:0000313" key="16">
    <source>
        <dbReference type="EMBL" id="GFU24898.1"/>
    </source>
</evidence>
<evidence type="ECO:0000256" key="11">
    <source>
        <dbReference type="ARBA" id="ARBA00023004"/>
    </source>
</evidence>
<organism evidence="16 17">
    <name type="scientific">Nephila pilipes</name>
    <name type="common">Giant wood spider</name>
    <name type="synonym">Nephila maculata</name>
    <dbReference type="NCBI Taxonomy" id="299642"/>
    <lineage>
        <taxon>Eukaryota</taxon>
        <taxon>Metazoa</taxon>
        <taxon>Ecdysozoa</taxon>
        <taxon>Arthropoda</taxon>
        <taxon>Chelicerata</taxon>
        <taxon>Arachnida</taxon>
        <taxon>Araneae</taxon>
        <taxon>Araneomorphae</taxon>
        <taxon>Entelegynae</taxon>
        <taxon>Araneoidea</taxon>
        <taxon>Nephilidae</taxon>
        <taxon>Nephila</taxon>
    </lineage>
</organism>
<keyword evidence="10 15" id="KW-0560">Oxidoreductase</keyword>
<keyword evidence="9" id="KW-0492">Microsome</keyword>
<evidence type="ECO:0000256" key="10">
    <source>
        <dbReference type="ARBA" id="ARBA00023002"/>
    </source>
</evidence>
<evidence type="ECO:0000256" key="4">
    <source>
        <dbReference type="ARBA" id="ARBA00004406"/>
    </source>
</evidence>
<comment type="similarity">
    <text evidence="5 15">Belongs to the cytochrome P450 family.</text>
</comment>
<comment type="caution">
    <text evidence="16">The sequence shown here is derived from an EMBL/GenBank/DDBJ whole genome shotgun (WGS) entry which is preliminary data.</text>
</comment>
<dbReference type="InterPro" id="IPR036396">
    <property type="entry name" value="Cyt_P450_sf"/>
</dbReference>
<dbReference type="GO" id="GO:0020037">
    <property type="term" value="F:heme binding"/>
    <property type="evidence" value="ECO:0007669"/>
    <property type="project" value="InterPro"/>
</dbReference>
<dbReference type="SUPFAM" id="SSF48264">
    <property type="entry name" value="Cytochrome P450"/>
    <property type="match status" value="1"/>
</dbReference>
<dbReference type="InterPro" id="IPR050182">
    <property type="entry name" value="Cytochrome_P450_fam2"/>
</dbReference>
<dbReference type="Pfam" id="PF00067">
    <property type="entry name" value="p450"/>
    <property type="match status" value="1"/>
</dbReference>
<evidence type="ECO:0000256" key="6">
    <source>
        <dbReference type="ARBA" id="ARBA00022617"/>
    </source>
</evidence>
<keyword evidence="8" id="KW-0256">Endoplasmic reticulum</keyword>
<dbReference type="PRINTS" id="PR00385">
    <property type="entry name" value="P450"/>
</dbReference>
<dbReference type="OrthoDB" id="1055148at2759"/>
<accession>A0A8X6QL61</accession>